<name>A0A1V9ZVU5_9STRA</name>
<comment type="caution">
    <text evidence="7">The sequence shown here is derived from an EMBL/GenBank/DDBJ whole genome shotgun (WGS) entry which is preliminary data.</text>
</comment>
<evidence type="ECO:0000256" key="4">
    <source>
        <dbReference type="ARBA" id="ARBA00023136"/>
    </source>
</evidence>
<evidence type="ECO:0000256" key="2">
    <source>
        <dbReference type="ARBA" id="ARBA00022692"/>
    </source>
</evidence>
<dbReference type="PANTHER" id="PTHR28018:SF3">
    <property type="entry name" value="RESPIRATORY SUPERCOMPLEX FACTOR 2, MITOCHONDRIAL"/>
    <property type="match status" value="1"/>
</dbReference>
<dbReference type="PROSITE" id="PS51503">
    <property type="entry name" value="HIG1"/>
    <property type="match status" value="1"/>
</dbReference>
<keyword evidence="8" id="KW-1185">Reference proteome</keyword>
<gene>
    <name evidence="7" type="ORF">THRCLA_05480</name>
</gene>
<feature type="transmembrane region" description="Helical" evidence="5">
    <location>
        <begin position="185"/>
        <end position="205"/>
    </location>
</feature>
<evidence type="ECO:0000259" key="6">
    <source>
        <dbReference type="PROSITE" id="PS51503"/>
    </source>
</evidence>
<keyword evidence="4 5" id="KW-0472">Membrane</keyword>
<dbReference type="Proteomes" id="UP000243217">
    <property type="component" value="Unassembled WGS sequence"/>
</dbReference>
<dbReference type="InterPro" id="IPR040153">
    <property type="entry name" value="Rcf2"/>
</dbReference>
<feature type="transmembrane region" description="Helical" evidence="5">
    <location>
        <begin position="320"/>
        <end position="337"/>
    </location>
</feature>
<dbReference type="AlphaFoldDB" id="A0A1V9ZVU5"/>
<dbReference type="PANTHER" id="PTHR28018">
    <property type="entry name" value="RESPIRATORY SUPERCOMPLEX FACTOR 2, MITOCHONDRIAL"/>
    <property type="match status" value="1"/>
</dbReference>
<feature type="transmembrane region" description="Helical" evidence="5">
    <location>
        <begin position="217"/>
        <end position="237"/>
    </location>
</feature>
<dbReference type="InterPro" id="IPR007667">
    <property type="entry name" value="Hypoxia_induced_domain"/>
</dbReference>
<feature type="domain" description="HIG1" evidence="6">
    <location>
        <begin position="248"/>
        <end position="347"/>
    </location>
</feature>
<evidence type="ECO:0000256" key="5">
    <source>
        <dbReference type="SAM" id="Phobius"/>
    </source>
</evidence>
<dbReference type="GO" id="GO:0033617">
    <property type="term" value="P:mitochondrial respiratory chain complex IV assembly"/>
    <property type="evidence" value="ECO:0007669"/>
    <property type="project" value="TreeGrafter"/>
</dbReference>
<accession>A0A1V9ZVU5</accession>
<comment type="subcellular location">
    <subcellularLocation>
        <location evidence="1">Mitochondrion</location>
    </subcellularLocation>
</comment>
<evidence type="ECO:0000256" key="1">
    <source>
        <dbReference type="ARBA" id="ARBA00004173"/>
    </source>
</evidence>
<evidence type="ECO:0000256" key="3">
    <source>
        <dbReference type="ARBA" id="ARBA00022989"/>
    </source>
</evidence>
<organism evidence="7 8">
    <name type="scientific">Thraustotheca clavata</name>
    <dbReference type="NCBI Taxonomy" id="74557"/>
    <lineage>
        <taxon>Eukaryota</taxon>
        <taxon>Sar</taxon>
        <taxon>Stramenopiles</taxon>
        <taxon>Oomycota</taxon>
        <taxon>Saprolegniomycetes</taxon>
        <taxon>Saprolegniales</taxon>
        <taxon>Achlyaceae</taxon>
        <taxon>Thraustotheca</taxon>
    </lineage>
</organism>
<keyword evidence="3 5" id="KW-1133">Transmembrane helix</keyword>
<evidence type="ECO:0000313" key="7">
    <source>
        <dbReference type="EMBL" id="OQS02127.1"/>
    </source>
</evidence>
<feature type="transmembrane region" description="Helical" evidence="5">
    <location>
        <begin position="25"/>
        <end position="44"/>
    </location>
</feature>
<keyword evidence="2 5" id="KW-0812">Transmembrane</keyword>
<feature type="transmembrane region" description="Helical" evidence="5">
    <location>
        <begin position="56"/>
        <end position="74"/>
    </location>
</feature>
<proteinExistence type="predicted"/>
<evidence type="ECO:0000313" key="8">
    <source>
        <dbReference type="Proteomes" id="UP000243217"/>
    </source>
</evidence>
<protein>
    <recommendedName>
        <fullName evidence="6">HIG1 domain-containing protein</fullName>
    </recommendedName>
</protein>
<sequence>MSATSAPMDAKTKRDIVITHSTTQGLKAGGVAAVVAGSAVALANNQSQWFRNRLGVSGKVGLAVMASLATFAIVSEQDLLRGSRNPDQFIAEMNQTESVQVKKADHHLPLYQQAANYVYDYPFRTLVSSAVPLVGLIFYEQSRNANIQFSQKIMHTRIYGQGASDHSVIIMSVESKRDIITANSLAVGLQASAVSSLAMGAIVYAANQVSPTFRNRLGLSGKIGFVAMAGLGSFFIAGEQDLLKGSRNPDAYIADLEGKKAEQSQQKSSLSLPKQVANYVYDNPFRTLAMTATPLVAAIYWDQSRNAHIQVSQKIMHTRIYGQGACVVLLLSTMAFHDWMSKRGHFE</sequence>
<dbReference type="EMBL" id="JNBS01001242">
    <property type="protein sequence ID" value="OQS02127.1"/>
    <property type="molecule type" value="Genomic_DNA"/>
</dbReference>
<reference evidence="7 8" key="1">
    <citation type="journal article" date="2014" name="Genome Biol. Evol.">
        <title>The secreted proteins of Achlya hypogyna and Thraustotheca clavata identify the ancestral oomycete secretome and reveal gene acquisitions by horizontal gene transfer.</title>
        <authorList>
            <person name="Misner I."/>
            <person name="Blouin N."/>
            <person name="Leonard G."/>
            <person name="Richards T.A."/>
            <person name="Lane C.E."/>
        </authorList>
    </citation>
    <scope>NUCLEOTIDE SEQUENCE [LARGE SCALE GENOMIC DNA]</scope>
    <source>
        <strain evidence="7 8">ATCC 34112</strain>
    </source>
</reference>
<dbReference type="OrthoDB" id="36576at2759"/>
<dbReference type="GO" id="GO:0005739">
    <property type="term" value="C:mitochondrion"/>
    <property type="evidence" value="ECO:0007669"/>
    <property type="project" value="UniProtKB-SubCell"/>
</dbReference>
<dbReference type="Pfam" id="PF04588">
    <property type="entry name" value="HIG_1_N"/>
    <property type="match status" value="1"/>
</dbReference>